<evidence type="ECO:0000256" key="1">
    <source>
        <dbReference type="SAM" id="MobiDB-lite"/>
    </source>
</evidence>
<sequence>MPTGSSTVSWRKPRRFPARYGSWFRRISHTGMGSSMGKYSYGDDPYYKRRRKTEIGEHFSKEYSEYWRCPPRKKTSDTFAIERNEYSFSTSAVYASPLHDNRRSTQFVSSFSKSDKPGQFPSGFAPLTTKPTPK</sequence>
<feature type="region of interest" description="Disordered" evidence="1">
    <location>
        <begin position="106"/>
        <end position="134"/>
    </location>
</feature>
<comment type="caution">
    <text evidence="2">The sequence shown here is derived from an EMBL/GenBank/DDBJ whole genome shotgun (WGS) entry which is preliminary data.</text>
</comment>
<dbReference type="EMBL" id="JARK01001715">
    <property type="protein sequence ID" value="EYB81575.1"/>
    <property type="molecule type" value="Genomic_DNA"/>
</dbReference>
<organism evidence="2 3">
    <name type="scientific">Ancylostoma ceylanicum</name>
    <dbReference type="NCBI Taxonomy" id="53326"/>
    <lineage>
        <taxon>Eukaryota</taxon>
        <taxon>Metazoa</taxon>
        <taxon>Ecdysozoa</taxon>
        <taxon>Nematoda</taxon>
        <taxon>Chromadorea</taxon>
        <taxon>Rhabditida</taxon>
        <taxon>Rhabditina</taxon>
        <taxon>Rhabditomorpha</taxon>
        <taxon>Strongyloidea</taxon>
        <taxon>Ancylostomatidae</taxon>
        <taxon>Ancylostomatinae</taxon>
        <taxon>Ancylostoma</taxon>
    </lineage>
</organism>
<proteinExistence type="predicted"/>
<keyword evidence="3" id="KW-1185">Reference proteome</keyword>
<reference evidence="3" key="1">
    <citation type="journal article" date="2015" name="Nat. Genet.">
        <title>The genome and transcriptome of the zoonotic hookworm Ancylostoma ceylanicum identify infection-specific gene families.</title>
        <authorList>
            <person name="Schwarz E.M."/>
            <person name="Hu Y."/>
            <person name="Antoshechkin I."/>
            <person name="Miller M.M."/>
            <person name="Sternberg P.W."/>
            <person name="Aroian R.V."/>
        </authorList>
    </citation>
    <scope>NUCLEOTIDE SEQUENCE</scope>
    <source>
        <strain evidence="3">HY135</strain>
    </source>
</reference>
<protein>
    <submittedName>
        <fullName evidence="2">Uncharacterized protein</fullName>
    </submittedName>
</protein>
<dbReference type="Proteomes" id="UP000024635">
    <property type="component" value="Unassembled WGS sequence"/>
</dbReference>
<accession>A0A016RT87</accession>
<gene>
    <name evidence="2" type="primary">Acey_s0379.g327</name>
    <name evidence="2" type="synonym">Acey-K07H8.12</name>
    <name evidence="2" type="ORF">Y032_0379g327</name>
</gene>
<name>A0A016RT87_9BILA</name>
<dbReference type="AlphaFoldDB" id="A0A016RT87"/>
<evidence type="ECO:0000313" key="3">
    <source>
        <dbReference type="Proteomes" id="UP000024635"/>
    </source>
</evidence>
<dbReference type="OrthoDB" id="5774565at2759"/>
<evidence type="ECO:0000313" key="2">
    <source>
        <dbReference type="EMBL" id="EYB81575.1"/>
    </source>
</evidence>